<accession>B0TBY6</accession>
<dbReference type="EMBL" id="CP000930">
    <property type="protein sequence ID" value="ABZ85259.1"/>
    <property type="molecule type" value="Genomic_DNA"/>
</dbReference>
<protein>
    <submittedName>
        <fullName evidence="1">Uncharacterized protein</fullName>
    </submittedName>
</protein>
<evidence type="ECO:0000313" key="2">
    <source>
        <dbReference type="Proteomes" id="UP000008550"/>
    </source>
</evidence>
<dbReference type="KEGG" id="hmo:HM1_2730"/>
<dbReference type="STRING" id="498761.HM1_2730"/>
<proteinExistence type="predicted"/>
<evidence type="ECO:0000313" key="1">
    <source>
        <dbReference type="EMBL" id="ABZ85259.1"/>
    </source>
</evidence>
<keyword evidence="2" id="KW-1185">Reference proteome</keyword>
<dbReference type="AlphaFoldDB" id="B0TBY6"/>
<dbReference type="HOGENOM" id="CLU_2990478_0_0_9"/>
<reference evidence="1 2" key="1">
    <citation type="journal article" date="2008" name="J. Bacteriol.">
        <title>The genome of Heliobacterium modesticaldum, a phototrophic representative of the Firmicutes containing the simplest photosynthetic apparatus.</title>
        <authorList>
            <person name="Sattley W.M."/>
            <person name="Madigan M.T."/>
            <person name="Swingley W.D."/>
            <person name="Cheung P.C."/>
            <person name="Clocksin K.M."/>
            <person name="Conrad A.L."/>
            <person name="Dejesa L.C."/>
            <person name="Honchak B.M."/>
            <person name="Jung D.O."/>
            <person name="Karbach L.E."/>
            <person name="Kurdoglu A."/>
            <person name="Lahiri S."/>
            <person name="Mastrian S.D."/>
            <person name="Page L.E."/>
            <person name="Taylor H.L."/>
            <person name="Wang Z.T."/>
            <person name="Raymond J."/>
            <person name="Chen M."/>
            <person name="Blankenship R.E."/>
            <person name="Touchman J.W."/>
        </authorList>
    </citation>
    <scope>NUCLEOTIDE SEQUENCE [LARGE SCALE GENOMIC DNA]</scope>
    <source>
        <strain evidence="2">ATCC 51547 / Ice1</strain>
    </source>
</reference>
<name>B0TBY6_HELMI</name>
<dbReference type="Proteomes" id="UP000008550">
    <property type="component" value="Chromosome"/>
</dbReference>
<gene>
    <name evidence="1" type="ORF">HM1_2730</name>
</gene>
<sequence>MARLDAATSALADAAPLKPLASPMRPCYGIVSDCHPTIVDQGGKMINGFLLFSAIPY</sequence>
<organism evidence="1 2">
    <name type="scientific">Heliobacterium modesticaldum (strain ATCC 51547 / Ice1)</name>
    <dbReference type="NCBI Taxonomy" id="498761"/>
    <lineage>
        <taxon>Bacteria</taxon>
        <taxon>Bacillati</taxon>
        <taxon>Bacillota</taxon>
        <taxon>Clostridia</taxon>
        <taxon>Eubacteriales</taxon>
        <taxon>Heliobacteriaceae</taxon>
        <taxon>Heliomicrobium</taxon>
    </lineage>
</organism>